<keyword evidence="4" id="KW-0238">DNA-binding</keyword>
<keyword evidence="2" id="KW-1133">Transmembrane helix</keyword>
<dbReference type="InterPro" id="IPR048428">
    <property type="entry name" value="YobI-NTPase"/>
</dbReference>
<evidence type="ECO:0000259" key="3">
    <source>
        <dbReference type="Pfam" id="PF20693"/>
    </source>
</evidence>
<reference evidence="6 7" key="1">
    <citation type="submission" date="2016-02" db="EMBL/GenBank/DDBJ databases">
        <authorList>
            <consortium name="Pathogen Informatics"/>
        </authorList>
    </citation>
    <scope>NUCLEOTIDE SEQUENCE [LARGE SCALE GENOMIC DNA]</scope>
    <source>
        <strain evidence="4 7">LSS64</strain>
        <strain evidence="5 6">LSS99</strain>
    </source>
</reference>
<evidence type="ECO:0000313" key="7">
    <source>
        <dbReference type="Proteomes" id="UP000074850"/>
    </source>
</evidence>
<name>A0A0Z8H760_STRSU</name>
<dbReference type="AlphaFoldDB" id="A0A0Z8H760"/>
<feature type="transmembrane region" description="Helical" evidence="2">
    <location>
        <begin position="137"/>
        <end position="157"/>
    </location>
</feature>
<accession>A0A0Z8H760</accession>
<evidence type="ECO:0000313" key="5">
    <source>
        <dbReference type="EMBL" id="CYV67643.1"/>
    </source>
</evidence>
<keyword evidence="1" id="KW-0175">Coiled coil</keyword>
<keyword evidence="2" id="KW-0812">Transmembrane</keyword>
<organism evidence="4 7">
    <name type="scientific">Streptococcus suis</name>
    <dbReference type="NCBI Taxonomy" id="1307"/>
    <lineage>
        <taxon>Bacteria</taxon>
        <taxon>Bacillati</taxon>
        <taxon>Bacillota</taxon>
        <taxon>Bacilli</taxon>
        <taxon>Lactobacillales</taxon>
        <taxon>Streptococcaceae</taxon>
        <taxon>Streptococcus</taxon>
    </lineage>
</organism>
<dbReference type="EMBL" id="FIIX01000004">
    <property type="protein sequence ID" value="CYV67643.1"/>
    <property type="molecule type" value="Genomic_DNA"/>
</dbReference>
<keyword evidence="2" id="KW-0472">Membrane</keyword>
<evidence type="ECO:0000256" key="2">
    <source>
        <dbReference type="SAM" id="Phobius"/>
    </source>
</evidence>
<feature type="domain" description="YobI-like P-loop NTPase" evidence="3">
    <location>
        <begin position="23"/>
        <end position="412"/>
    </location>
</feature>
<evidence type="ECO:0000256" key="1">
    <source>
        <dbReference type="SAM" id="Coils"/>
    </source>
</evidence>
<feature type="transmembrane region" description="Helical" evidence="2">
    <location>
        <begin position="177"/>
        <end position="195"/>
    </location>
</feature>
<dbReference type="Pfam" id="PF20693">
    <property type="entry name" value="YobI-ATPase"/>
    <property type="match status" value="1"/>
</dbReference>
<proteinExistence type="predicted"/>
<dbReference type="GO" id="GO:0003677">
    <property type="term" value="F:DNA binding"/>
    <property type="evidence" value="ECO:0007669"/>
    <property type="project" value="UniProtKB-KW"/>
</dbReference>
<evidence type="ECO:0000313" key="4">
    <source>
        <dbReference type="EMBL" id="CYV11786.1"/>
    </source>
</evidence>
<dbReference type="Proteomes" id="UP000073388">
    <property type="component" value="Unassembled WGS sequence"/>
</dbReference>
<gene>
    <name evidence="4" type="primary">yobI</name>
    <name evidence="4" type="ORF">ERS132426_00211</name>
    <name evidence="5" type="ORF">ERS132461_00333</name>
</gene>
<protein>
    <submittedName>
        <fullName evidence="4">DNA-binding protein</fullName>
    </submittedName>
</protein>
<feature type="coiled-coil region" evidence="1">
    <location>
        <begin position="530"/>
        <end position="564"/>
    </location>
</feature>
<dbReference type="EMBL" id="FIHM01000002">
    <property type="protein sequence ID" value="CYV11786.1"/>
    <property type="molecule type" value="Genomic_DNA"/>
</dbReference>
<dbReference type="Proteomes" id="UP000074850">
    <property type="component" value="Unassembled WGS sequence"/>
</dbReference>
<evidence type="ECO:0000313" key="6">
    <source>
        <dbReference type="Proteomes" id="UP000073388"/>
    </source>
</evidence>
<sequence length="1252" mass="147522">MTEFKFNKLTPLNDVDIDASHEAAMNYALEDKGIKNVAISGNYGSGKSSFIETYKSKNGSFKPLHISLAHFSSLNHLENGSNAQLEIFQGRIENSDSLEQINIIEGKIINQLLHQIDAKYIPMTIFKSKKNPLFSEILKLSTAFLLFLLPIMFLWNYTQLAILVREGFPNFPHLGSIIRLLAYLILTCNMIYAVYKLSELQLKRRLIKNLSFRGANISGDIEVFQSEEDSYFDKYLDDVLYLFDNCQSDIVIFEDIDRFETNLIFEKLREINTLVNNKRKDGKKLLFIYLIKDDMFTSQDRTKFFDFIIPIIPVITSSNSGEKLGEILTNLGEAHSVSKTMLKQVAIYIDDMRLAYNICNEFVLYKNNLFSQKENDNNKLNLSSDKIFAIIVYKNIFPKDFSLLQKDSGFVHQLFSKIDNLRQRNLDKKSAEIEKIEEKIISSEQEFSRNKLELYSTYLKVPEGRVAIRVNGKTESQFPNRLDFIREILSEDAEIESVKADYYSQLNGRKEELEDIFPMNDISFQERLSALDNQNHLNELNSNLEKLREEYENIKSEKLSVLINRHFFDTIMEEYSYLKKEKNSLIMHLLRNGYIDESFPDYITYFYPNSLKKQDKEFLNAVQGEIELDWDYSLIEVAEVNERLDDSDFTRIYALNFDLFEYLLQRESKKRLESYLSETNVKFVNKFLQQNSRPLAAKISVLLYLTDLNQETLKLLLTSDDILEKEKIQIIVLLLSFIDFSKVGWQEELQEVINSFVNSNWSDIQEIIDNFNELLNNTQIQDNLKFMEVKIKDLSFEDSHKVMSDFVYDNNLYDVNVKNVRSLAFYLDDNFKQDSLIKQPITTVRKFDKLFSYIEKNIDRFVTEFIPYMSDNLCDKWLDMYYLLNHNEVTSDNRIEYLKRVQNNILDFEQLDDAIIKDAAIAFNKARFSTKNILDYFCEYHSWNDRLIEFVNNGEHLDFLQTEFKGFSDEFQEEFFEETVKCNQLANDKYKEILSKLGWCFTEFKLANIADEKMSILISTRSISDKFSVNTLNFLRDNYQNHVIEYLMEYIDEYLLENVEDTDIYQETEMFNLLQEGLTDERKFKIIDRFPTRISIEGKDYSTPLVNHILQNKFDESDLEYILCGYTSFEFSTRKLVEKIFADYFDDILEEGYSVNKELLQSVIENTDIDLSERRLILAKYLNEFTYDEVLSLFRVLDLTEIILALTDRKNPKIKNTNYNKSILQYLKINKKIASYQLEGDGYRIYSRKKIK</sequence>
<dbReference type="RefSeq" id="WP_044754306.1">
    <property type="nucleotide sequence ID" value="NZ_CEFC01000026.1"/>
</dbReference>